<dbReference type="GO" id="GO:0000380">
    <property type="term" value="P:alternative mRNA splicing, via spliceosome"/>
    <property type="evidence" value="ECO:0007669"/>
    <property type="project" value="TreeGrafter"/>
</dbReference>
<feature type="region of interest" description="Disordered" evidence="1">
    <location>
        <begin position="1"/>
        <end position="47"/>
    </location>
</feature>
<feature type="region of interest" description="Disordered" evidence="1">
    <location>
        <begin position="189"/>
        <end position="255"/>
    </location>
</feature>
<name>A0A0X3PE17_SCHSO</name>
<dbReference type="AlphaFoldDB" id="A0A0X3PE17"/>
<dbReference type="PANTHER" id="PTHR13288:SF8">
    <property type="entry name" value="SPLICING FACTOR 45"/>
    <property type="match status" value="1"/>
</dbReference>
<accession>A0A0X3PE17</accession>
<proteinExistence type="predicted"/>
<feature type="region of interest" description="Disordered" evidence="1">
    <location>
        <begin position="77"/>
        <end position="99"/>
    </location>
</feature>
<evidence type="ECO:0000256" key="1">
    <source>
        <dbReference type="SAM" id="MobiDB-lite"/>
    </source>
</evidence>
<dbReference type="PROSITE" id="PS50174">
    <property type="entry name" value="G_PATCH"/>
    <property type="match status" value="1"/>
</dbReference>
<feature type="non-terminal residue" evidence="3">
    <location>
        <position position="380"/>
    </location>
</feature>
<reference evidence="3" key="1">
    <citation type="submission" date="2016-01" db="EMBL/GenBank/DDBJ databases">
        <title>Reference transcriptome for the parasite Schistocephalus solidus: insights into the molecular evolution of parasitism.</title>
        <authorList>
            <person name="Hebert F.O."/>
            <person name="Grambauer S."/>
            <person name="Barber I."/>
            <person name="Landry C.R."/>
            <person name="Aubin-Horth N."/>
        </authorList>
    </citation>
    <scope>NUCLEOTIDE SEQUENCE</scope>
</reference>
<feature type="compositionally biased region" description="Polar residues" evidence="1">
    <location>
        <begin position="36"/>
        <end position="45"/>
    </location>
</feature>
<feature type="domain" description="G-patch" evidence="2">
    <location>
        <begin position="303"/>
        <end position="343"/>
    </location>
</feature>
<evidence type="ECO:0000259" key="2">
    <source>
        <dbReference type="PROSITE" id="PS50174"/>
    </source>
</evidence>
<dbReference type="GO" id="GO:0003676">
    <property type="term" value="F:nucleic acid binding"/>
    <property type="evidence" value="ECO:0007669"/>
    <property type="project" value="InterPro"/>
</dbReference>
<feature type="region of interest" description="Disordered" evidence="1">
    <location>
        <begin position="338"/>
        <end position="380"/>
    </location>
</feature>
<gene>
    <name evidence="3" type="primary">SPF45</name>
    <name evidence="3" type="ORF">TR97814</name>
</gene>
<evidence type="ECO:0000313" key="3">
    <source>
        <dbReference type="EMBL" id="JAP50175.1"/>
    </source>
</evidence>
<dbReference type="SMART" id="SM00443">
    <property type="entry name" value="G_patch"/>
    <property type="match status" value="1"/>
</dbReference>
<dbReference type="InterPro" id="IPR040052">
    <property type="entry name" value="RBM17"/>
</dbReference>
<sequence length="380" mass="39613">MASSLYEGLEDVELEKGSHRNASNNGGNSPWMIGRTNGNSTSPLRSSAGIGRLVASATGSSGASSESATSLKLMQSHMAARRAQGRRGNFEGSRSSVAPVVDLQRRSGEGTYRFNQMTGKMERVPYPTRSGPSSTGTGLLLGEPSLPLGVADEYNPLVPNDYEELARQRREKRKADERALAAARAVEYNTTGGNAPSGVGAASGMCRRPVLSDGSSDSEAEEDDNRRRRRGGGRRAGHHHHSVRGSAPVGGAAIAPPSSLLEDVVVAPDPASLATGTGAQSNDSAKPEIDDAEVKAIGDKFGINAVAAKMMARMGHRDGQGLGREGQGMSSALVVEKTSRRGGKIIHERDRQRAAAGQQGDAAPAEGAQVTTFPLAPAHA</sequence>
<dbReference type="GO" id="GO:0045292">
    <property type="term" value="P:mRNA cis splicing, via spliceosome"/>
    <property type="evidence" value="ECO:0007669"/>
    <property type="project" value="InterPro"/>
</dbReference>
<dbReference type="PANTHER" id="PTHR13288">
    <property type="entry name" value="SPLICING FACTOR 45 SPF45"/>
    <property type="match status" value="1"/>
</dbReference>
<dbReference type="GO" id="GO:0071011">
    <property type="term" value="C:precatalytic spliceosome"/>
    <property type="evidence" value="ECO:0007669"/>
    <property type="project" value="TreeGrafter"/>
</dbReference>
<dbReference type="InterPro" id="IPR000467">
    <property type="entry name" value="G_patch_dom"/>
</dbReference>
<feature type="compositionally biased region" description="Basic residues" evidence="1">
    <location>
        <begin position="227"/>
        <end position="243"/>
    </location>
</feature>
<dbReference type="Pfam" id="PF01585">
    <property type="entry name" value="G-patch"/>
    <property type="match status" value="1"/>
</dbReference>
<organism evidence="3">
    <name type="scientific">Schistocephalus solidus</name>
    <name type="common">Tapeworm</name>
    <dbReference type="NCBI Taxonomy" id="70667"/>
    <lineage>
        <taxon>Eukaryota</taxon>
        <taxon>Metazoa</taxon>
        <taxon>Spiralia</taxon>
        <taxon>Lophotrochozoa</taxon>
        <taxon>Platyhelminthes</taxon>
        <taxon>Cestoda</taxon>
        <taxon>Eucestoda</taxon>
        <taxon>Diphyllobothriidea</taxon>
        <taxon>Diphyllobothriidae</taxon>
        <taxon>Schistocephalus</taxon>
    </lineage>
</organism>
<dbReference type="EMBL" id="GEEE01013050">
    <property type="protein sequence ID" value="JAP50175.1"/>
    <property type="molecule type" value="Transcribed_RNA"/>
</dbReference>
<protein>
    <submittedName>
        <fullName evidence="3">Splicing factor 45</fullName>
    </submittedName>
</protein>
<feature type="compositionally biased region" description="Low complexity" evidence="1">
    <location>
        <begin position="354"/>
        <end position="369"/>
    </location>
</feature>